<comment type="similarity">
    <text evidence="3 10">Belongs to the FliL family.</text>
</comment>
<evidence type="ECO:0000256" key="9">
    <source>
        <dbReference type="ARBA" id="ARBA00023136"/>
    </source>
</evidence>
<dbReference type="PANTHER" id="PTHR35091">
    <property type="entry name" value="FLAGELLAR PROTEIN FLIL"/>
    <property type="match status" value="1"/>
</dbReference>
<accession>A0ABY0BUY7</accession>
<keyword evidence="4" id="KW-1003">Cell membrane</keyword>
<keyword evidence="11" id="KW-0282">Flagellum</keyword>
<gene>
    <name evidence="11" type="primary">fliL</name>
    <name evidence="11" type="ORF">CWE12_12270</name>
</gene>
<comment type="caution">
    <text evidence="11">The sequence shown here is derived from an EMBL/GenBank/DDBJ whole genome shotgun (WGS) entry which is preliminary data.</text>
</comment>
<sequence>MAEEQDQVQEQETKSKIGLIAGGVVVVLLILVLVWFFFLRGDDQPSVSEQVGPEQVAAEDSESARYVPLPKDFIFNVAGDQRDRMAQISVQLMVRGSRNERLALENIPLIESTLLDVFSRASADRLNSPEGKRELRVQTLDALREVMREATSGSPVVEEVLFTGMVLQ</sequence>
<evidence type="ECO:0000256" key="3">
    <source>
        <dbReference type="ARBA" id="ARBA00008281"/>
    </source>
</evidence>
<organism evidence="11 12">
    <name type="scientific">Aliidiomarina sedimenti</name>
    <dbReference type="NCBI Taxonomy" id="1933879"/>
    <lineage>
        <taxon>Bacteria</taxon>
        <taxon>Pseudomonadati</taxon>
        <taxon>Pseudomonadota</taxon>
        <taxon>Gammaproteobacteria</taxon>
        <taxon>Alteromonadales</taxon>
        <taxon>Idiomarinaceae</taxon>
        <taxon>Aliidiomarina</taxon>
    </lineage>
</organism>
<comment type="subcellular location">
    <subcellularLocation>
        <location evidence="10">Cell inner membrane</location>
    </subcellularLocation>
    <subcellularLocation>
        <location evidence="2">Cell membrane</location>
        <topology evidence="2">Single-pass membrane protein</topology>
    </subcellularLocation>
</comment>
<keyword evidence="6 10" id="KW-0812">Transmembrane</keyword>
<dbReference type="Proteomes" id="UP000287410">
    <property type="component" value="Unassembled WGS sequence"/>
</dbReference>
<keyword evidence="8 10" id="KW-1133">Transmembrane helix</keyword>
<reference evidence="11 12" key="1">
    <citation type="journal article" date="2018" name="Front. Microbiol.">
        <title>Genome-Based Analysis Reveals the Taxonomy and Diversity of the Family Idiomarinaceae.</title>
        <authorList>
            <person name="Liu Y."/>
            <person name="Lai Q."/>
            <person name="Shao Z."/>
        </authorList>
    </citation>
    <scope>NUCLEOTIDE SEQUENCE [LARGE SCALE GENOMIC DNA]</scope>
    <source>
        <strain evidence="11 12">GBSy1</strain>
    </source>
</reference>
<dbReference type="RefSeq" id="WP_126790005.1">
    <property type="nucleotide sequence ID" value="NZ_PIPN01000006.1"/>
</dbReference>
<keyword evidence="9 10" id="KW-0472">Membrane</keyword>
<evidence type="ECO:0000256" key="6">
    <source>
        <dbReference type="ARBA" id="ARBA00022692"/>
    </source>
</evidence>
<dbReference type="Pfam" id="PF03748">
    <property type="entry name" value="FliL"/>
    <property type="match status" value="1"/>
</dbReference>
<evidence type="ECO:0000256" key="8">
    <source>
        <dbReference type="ARBA" id="ARBA00022989"/>
    </source>
</evidence>
<protein>
    <recommendedName>
        <fullName evidence="10">Flagellar protein FliL</fullName>
    </recommendedName>
</protein>
<keyword evidence="12" id="KW-1185">Reference proteome</keyword>
<evidence type="ECO:0000256" key="4">
    <source>
        <dbReference type="ARBA" id="ARBA00022475"/>
    </source>
</evidence>
<evidence type="ECO:0000313" key="12">
    <source>
        <dbReference type="Proteomes" id="UP000287410"/>
    </source>
</evidence>
<proteinExistence type="inferred from homology"/>
<dbReference type="EMBL" id="PIPN01000006">
    <property type="protein sequence ID" value="RUO28000.1"/>
    <property type="molecule type" value="Genomic_DNA"/>
</dbReference>
<name>A0ABY0BUY7_9GAMM</name>
<evidence type="ECO:0000256" key="5">
    <source>
        <dbReference type="ARBA" id="ARBA00022500"/>
    </source>
</evidence>
<dbReference type="PANTHER" id="PTHR35091:SF2">
    <property type="entry name" value="FLAGELLAR PROTEIN FLIL"/>
    <property type="match status" value="1"/>
</dbReference>
<comment type="function">
    <text evidence="1 10">Controls the rotational direction of flagella during chemotaxis.</text>
</comment>
<keyword evidence="11" id="KW-0966">Cell projection</keyword>
<evidence type="ECO:0000256" key="10">
    <source>
        <dbReference type="RuleBase" id="RU364125"/>
    </source>
</evidence>
<keyword evidence="10" id="KW-0997">Cell inner membrane</keyword>
<evidence type="ECO:0000313" key="11">
    <source>
        <dbReference type="EMBL" id="RUO28000.1"/>
    </source>
</evidence>
<keyword evidence="11" id="KW-0969">Cilium</keyword>
<keyword evidence="5 10" id="KW-0145">Chemotaxis</keyword>
<evidence type="ECO:0000256" key="7">
    <source>
        <dbReference type="ARBA" id="ARBA00022779"/>
    </source>
</evidence>
<dbReference type="InterPro" id="IPR005503">
    <property type="entry name" value="FliL"/>
</dbReference>
<evidence type="ECO:0000256" key="2">
    <source>
        <dbReference type="ARBA" id="ARBA00004162"/>
    </source>
</evidence>
<keyword evidence="7 10" id="KW-0283">Flagellar rotation</keyword>
<evidence type="ECO:0000256" key="1">
    <source>
        <dbReference type="ARBA" id="ARBA00002254"/>
    </source>
</evidence>
<feature type="transmembrane region" description="Helical" evidence="10">
    <location>
        <begin position="17"/>
        <end position="38"/>
    </location>
</feature>